<organism evidence="1 2">
    <name type="scientific">Phytophthora palmivora</name>
    <dbReference type="NCBI Taxonomy" id="4796"/>
    <lineage>
        <taxon>Eukaryota</taxon>
        <taxon>Sar</taxon>
        <taxon>Stramenopiles</taxon>
        <taxon>Oomycota</taxon>
        <taxon>Peronosporomycetes</taxon>
        <taxon>Peronosporales</taxon>
        <taxon>Peronosporaceae</taxon>
        <taxon>Phytophthora</taxon>
    </lineage>
</organism>
<accession>A0A2P4YKY5</accession>
<dbReference type="OrthoDB" id="112830at2759"/>
<evidence type="ECO:0000313" key="2">
    <source>
        <dbReference type="Proteomes" id="UP000237271"/>
    </source>
</evidence>
<name>A0A2P4YKY5_9STRA</name>
<sequence>MKRDPGYTDADVSIVNTTFASKGDLAGQGTIFGMDFMVPAGIRQDLACRSISLPDESWIQLSGHRLVALGEHVQITIRQSIGLRLPLGMLNHENVWVTRGDHWVPTVVKGLGKRLYQPITNVISEKTITPTRGCEGWDLAG</sequence>
<evidence type="ECO:0000313" key="1">
    <source>
        <dbReference type="EMBL" id="POM78467.1"/>
    </source>
</evidence>
<proteinExistence type="predicted"/>
<dbReference type="Proteomes" id="UP000237271">
    <property type="component" value="Unassembled WGS sequence"/>
</dbReference>
<protein>
    <submittedName>
        <fullName evidence="1">Uncharacterized protein</fullName>
    </submittedName>
</protein>
<gene>
    <name evidence="1" type="ORF">PHPALM_3998</name>
</gene>
<dbReference type="EMBL" id="NCKW01001997">
    <property type="protein sequence ID" value="POM78467.1"/>
    <property type="molecule type" value="Genomic_DNA"/>
</dbReference>
<dbReference type="AlphaFoldDB" id="A0A2P4YKY5"/>
<comment type="caution">
    <text evidence="1">The sequence shown here is derived from an EMBL/GenBank/DDBJ whole genome shotgun (WGS) entry which is preliminary data.</text>
</comment>
<keyword evidence="2" id="KW-1185">Reference proteome</keyword>
<reference evidence="1 2" key="1">
    <citation type="journal article" date="2017" name="Genome Biol. Evol.">
        <title>Phytophthora megakarya and P. palmivora, closely related causal agents of cacao black pod rot, underwent increases in genome sizes and gene numbers by different mechanisms.</title>
        <authorList>
            <person name="Ali S.S."/>
            <person name="Shao J."/>
            <person name="Lary D.J."/>
            <person name="Kronmiller B."/>
            <person name="Shen D."/>
            <person name="Strem M.D."/>
            <person name="Amoako-Attah I."/>
            <person name="Akrofi A.Y."/>
            <person name="Begoude B.A."/>
            <person name="Ten Hoopen G.M."/>
            <person name="Coulibaly K."/>
            <person name="Kebe B.I."/>
            <person name="Melnick R.L."/>
            <person name="Guiltinan M.J."/>
            <person name="Tyler B.M."/>
            <person name="Meinhardt L.W."/>
            <person name="Bailey B.A."/>
        </authorList>
    </citation>
    <scope>NUCLEOTIDE SEQUENCE [LARGE SCALE GENOMIC DNA]</scope>
    <source>
        <strain evidence="2">sbr112.9</strain>
    </source>
</reference>